<evidence type="ECO:0000256" key="1">
    <source>
        <dbReference type="ARBA" id="ARBA00009477"/>
    </source>
</evidence>
<evidence type="ECO:0000313" key="4">
    <source>
        <dbReference type="Proteomes" id="UP000711407"/>
    </source>
</evidence>
<dbReference type="Gene3D" id="2.40.30.170">
    <property type="match status" value="1"/>
</dbReference>
<proteinExistence type="inferred from homology"/>
<dbReference type="SUPFAM" id="SSF111369">
    <property type="entry name" value="HlyD-like secretion proteins"/>
    <property type="match status" value="1"/>
</dbReference>
<reference evidence="3" key="1">
    <citation type="journal article" date="2021" name="PeerJ">
        <title>Extensive microbial diversity within the chicken gut microbiome revealed by metagenomics and culture.</title>
        <authorList>
            <person name="Gilroy R."/>
            <person name="Ravi A."/>
            <person name="Getino M."/>
            <person name="Pursley I."/>
            <person name="Horton D.L."/>
            <person name="Alikhan N.F."/>
            <person name="Baker D."/>
            <person name="Gharbi K."/>
            <person name="Hall N."/>
            <person name="Watson M."/>
            <person name="Adriaenssens E.M."/>
            <person name="Foster-Nyarko E."/>
            <person name="Jarju S."/>
            <person name="Secka A."/>
            <person name="Antonio M."/>
            <person name="Oren A."/>
            <person name="Chaudhuri R.R."/>
            <person name="La Ragione R."/>
            <person name="Hildebrand F."/>
            <person name="Pallen M.J."/>
        </authorList>
    </citation>
    <scope>NUCLEOTIDE SEQUENCE</scope>
    <source>
        <strain evidence="3">4100</strain>
    </source>
</reference>
<dbReference type="Gene3D" id="1.10.287.470">
    <property type="entry name" value="Helix hairpin bin"/>
    <property type="match status" value="1"/>
</dbReference>
<dbReference type="Pfam" id="PF25917">
    <property type="entry name" value="BSH_RND"/>
    <property type="match status" value="1"/>
</dbReference>
<dbReference type="GO" id="GO:1990281">
    <property type="term" value="C:efflux pump complex"/>
    <property type="evidence" value="ECO:0007669"/>
    <property type="project" value="TreeGrafter"/>
</dbReference>
<dbReference type="PANTHER" id="PTHR30469:SF33">
    <property type="entry name" value="SLR1207 PROTEIN"/>
    <property type="match status" value="1"/>
</dbReference>
<dbReference type="Gene3D" id="2.40.50.100">
    <property type="match status" value="1"/>
</dbReference>
<dbReference type="InterPro" id="IPR058625">
    <property type="entry name" value="MdtA-like_BSH"/>
</dbReference>
<dbReference type="InterPro" id="IPR006143">
    <property type="entry name" value="RND_pump_MFP"/>
</dbReference>
<organism evidence="3 4">
    <name type="scientific">Candidatus Amulumruptor caecigallinarius</name>
    <dbReference type="NCBI Taxonomy" id="2109911"/>
    <lineage>
        <taxon>Bacteria</taxon>
        <taxon>Pseudomonadati</taxon>
        <taxon>Bacteroidota</taxon>
        <taxon>Bacteroidia</taxon>
        <taxon>Bacteroidales</taxon>
        <taxon>Muribaculaceae</taxon>
        <taxon>Candidatus Amulumruptor</taxon>
    </lineage>
</organism>
<dbReference type="NCBIfam" id="TIGR01730">
    <property type="entry name" value="RND_mfp"/>
    <property type="match status" value="1"/>
</dbReference>
<dbReference type="PANTHER" id="PTHR30469">
    <property type="entry name" value="MULTIDRUG RESISTANCE PROTEIN MDTA"/>
    <property type="match status" value="1"/>
</dbReference>
<dbReference type="GO" id="GO:0015562">
    <property type="term" value="F:efflux transmembrane transporter activity"/>
    <property type="evidence" value="ECO:0007669"/>
    <property type="project" value="TreeGrafter"/>
</dbReference>
<evidence type="ECO:0000313" key="3">
    <source>
        <dbReference type="EMBL" id="HJE39573.1"/>
    </source>
</evidence>
<dbReference type="EMBL" id="DYXT01000038">
    <property type="protein sequence ID" value="HJE39573.1"/>
    <property type="molecule type" value="Genomic_DNA"/>
</dbReference>
<comment type="similarity">
    <text evidence="1">Belongs to the membrane fusion protein (MFP) (TC 8.A.1) family.</text>
</comment>
<dbReference type="Proteomes" id="UP000711407">
    <property type="component" value="Unassembled WGS sequence"/>
</dbReference>
<sequence>MKKVLKIAMWSLIALIFIGTFVYLFMNSRPKEVTYTLVQPKTGNIERSTVLTGKIEPRDEIDIKPQISGIISEILVEAGDQVNEGDVIAKIKVVPQEGELASALSRVNTAKINLEDAKSKHERNTMLYTNKVISREEYETSQTTLAQAREELKAAQDAYSIVKDGISTDNAKSSNTLVRATITGLVLDVPVKVGSSVIQANTMNDGTTVATLADMNKLIFKGQMDETEVGRLHVGMPMEISIGALPDYKSTAVIEYISPKATEENGANSFEVKGSIPTDGKTQLRSGYSANATVILQGATDVMTLPESVIEYEGNKTYVYVAGDTLPPYNFTRTAVEVGVSDGLNIEIKGGVKPSQYIRGEEKSDKTPMNN</sequence>
<name>A0A4Q0UAV8_9BACT</name>
<dbReference type="AlphaFoldDB" id="A0A4Q0UAV8"/>
<protein>
    <submittedName>
        <fullName evidence="3">Efflux RND transporter periplasmic adaptor subunit</fullName>
    </submittedName>
</protein>
<comment type="caution">
    <text evidence="3">The sequence shown here is derived from an EMBL/GenBank/DDBJ whole genome shotgun (WGS) entry which is preliminary data.</text>
</comment>
<feature type="domain" description="Multidrug resistance protein MdtA-like barrel-sandwich hybrid" evidence="2">
    <location>
        <begin position="61"/>
        <end position="203"/>
    </location>
</feature>
<dbReference type="Gene3D" id="2.40.420.20">
    <property type="match status" value="1"/>
</dbReference>
<accession>A0A4Q0UAV8</accession>
<evidence type="ECO:0000259" key="2">
    <source>
        <dbReference type="Pfam" id="PF25917"/>
    </source>
</evidence>
<reference evidence="3" key="2">
    <citation type="submission" date="2021-09" db="EMBL/GenBank/DDBJ databases">
        <authorList>
            <person name="Gilroy R."/>
        </authorList>
    </citation>
    <scope>NUCLEOTIDE SEQUENCE</scope>
    <source>
        <strain evidence="3">4100</strain>
    </source>
</reference>
<gene>
    <name evidence="3" type="ORF">K8V47_07450</name>
</gene>